<evidence type="ECO:0000313" key="1">
    <source>
        <dbReference type="EMBL" id="EUA88016.1"/>
    </source>
</evidence>
<proteinExistence type="predicted"/>
<keyword evidence="2" id="KW-1185">Reference proteome</keyword>
<reference evidence="1 2" key="1">
    <citation type="submission" date="2014-01" db="EMBL/GenBank/DDBJ databases">
        <authorList>
            <person name="Dobos K."/>
            <person name="Lenaerts A."/>
            <person name="Ordway D."/>
            <person name="DeGroote M.A."/>
            <person name="Parker T."/>
            <person name="Sizemore C."/>
            <person name="Tallon L.J."/>
            <person name="Sadzewicz L.K."/>
            <person name="Sengamalay N."/>
            <person name="Fraser C.M."/>
            <person name="Hine E."/>
            <person name="Shefchek K.A."/>
            <person name="Das S.P."/>
            <person name="Tettelin H."/>
        </authorList>
    </citation>
    <scope>NUCLEOTIDE SEQUENCE [LARGE SCALE GENOMIC DNA]</scope>
    <source>
        <strain evidence="1 2">Harvey</strain>
    </source>
</reference>
<comment type="caution">
    <text evidence="1">The sequence shown here is derived from an EMBL/GenBank/DDBJ whole genome shotgun (WGS) entry which is preliminary data.</text>
</comment>
<sequence length="54" mass="5618">MAYGAECATWRNFFLSGATELAAGNMGTLTQAASSASLLGNSRPSRCSTSWRSA</sequence>
<dbReference type="GO" id="GO:0016787">
    <property type="term" value="F:hydrolase activity"/>
    <property type="evidence" value="ECO:0007669"/>
    <property type="project" value="UniProtKB-KW"/>
</dbReference>
<gene>
    <name evidence="1" type="ORF">I551_5505</name>
</gene>
<dbReference type="Proteomes" id="UP000020681">
    <property type="component" value="Unassembled WGS sequence"/>
</dbReference>
<keyword evidence="1" id="KW-0378">Hydrolase</keyword>
<evidence type="ECO:0000313" key="2">
    <source>
        <dbReference type="Proteomes" id="UP000020681"/>
    </source>
</evidence>
<protein>
    <submittedName>
        <fullName evidence="1">HYDROLASE domain protein</fullName>
    </submittedName>
</protein>
<accession>A0ABN0QTK9</accession>
<organism evidence="1 2">
    <name type="scientific">Mycobacterium ulcerans str. Harvey</name>
    <dbReference type="NCBI Taxonomy" id="1299332"/>
    <lineage>
        <taxon>Bacteria</taxon>
        <taxon>Bacillati</taxon>
        <taxon>Actinomycetota</taxon>
        <taxon>Actinomycetes</taxon>
        <taxon>Mycobacteriales</taxon>
        <taxon>Mycobacteriaceae</taxon>
        <taxon>Mycobacterium</taxon>
        <taxon>Mycobacterium ulcerans group</taxon>
    </lineage>
</organism>
<dbReference type="EMBL" id="JAOL01000150">
    <property type="protein sequence ID" value="EUA88016.1"/>
    <property type="molecule type" value="Genomic_DNA"/>
</dbReference>
<name>A0ABN0QTK9_MYCUL</name>